<dbReference type="EMBL" id="MU839837">
    <property type="protein sequence ID" value="KAK1753467.1"/>
    <property type="molecule type" value="Genomic_DNA"/>
</dbReference>
<protein>
    <submittedName>
        <fullName evidence="1">Uncharacterized protein</fullName>
    </submittedName>
</protein>
<accession>A0AAJ0B8J9</accession>
<organism evidence="1 2">
    <name type="scientific">Echria macrotheca</name>
    <dbReference type="NCBI Taxonomy" id="438768"/>
    <lineage>
        <taxon>Eukaryota</taxon>
        <taxon>Fungi</taxon>
        <taxon>Dikarya</taxon>
        <taxon>Ascomycota</taxon>
        <taxon>Pezizomycotina</taxon>
        <taxon>Sordariomycetes</taxon>
        <taxon>Sordariomycetidae</taxon>
        <taxon>Sordariales</taxon>
        <taxon>Schizotheciaceae</taxon>
        <taxon>Echria</taxon>
    </lineage>
</organism>
<reference evidence="1" key="1">
    <citation type="submission" date="2023-06" db="EMBL/GenBank/DDBJ databases">
        <title>Genome-scale phylogeny and comparative genomics of the fungal order Sordariales.</title>
        <authorList>
            <consortium name="Lawrence Berkeley National Laboratory"/>
            <person name="Hensen N."/>
            <person name="Bonometti L."/>
            <person name="Westerberg I."/>
            <person name="Brannstrom I.O."/>
            <person name="Guillou S."/>
            <person name="Cros-Aarteil S."/>
            <person name="Calhoun S."/>
            <person name="Haridas S."/>
            <person name="Kuo A."/>
            <person name="Mondo S."/>
            <person name="Pangilinan J."/>
            <person name="Riley R."/>
            <person name="Labutti K."/>
            <person name="Andreopoulos B."/>
            <person name="Lipzen A."/>
            <person name="Chen C."/>
            <person name="Yanf M."/>
            <person name="Daum C."/>
            <person name="Ng V."/>
            <person name="Clum A."/>
            <person name="Steindorff A."/>
            <person name="Ohm R."/>
            <person name="Martin F."/>
            <person name="Silar P."/>
            <person name="Natvig D."/>
            <person name="Lalanne C."/>
            <person name="Gautier V."/>
            <person name="Ament-Velasquez S.L."/>
            <person name="Kruys A."/>
            <person name="Hutchinson M.I."/>
            <person name="Powell A.J."/>
            <person name="Barry K."/>
            <person name="Miller A.N."/>
            <person name="Grigoriev I.V."/>
            <person name="Debuchy R."/>
            <person name="Gladieux P."/>
            <person name="Thoren M.H."/>
            <person name="Johannesson H."/>
        </authorList>
    </citation>
    <scope>NUCLEOTIDE SEQUENCE</scope>
    <source>
        <strain evidence="1">PSN4</strain>
    </source>
</reference>
<keyword evidence="2" id="KW-1185">Reference proteome</keyword>
<dbReference type="AlphaFoldDB" id="A0AAJ0B8J9"/>
<dbReference type="Proteomes" id="UP001239445">
    <property type="component" value="Unassembled WGS sequence"/>
</dbReference>
<proteinExistence type="predicted"/>
<evidence type="ECO:0000313" key="1">
    <source>
        <dbReference type="EMBL" id="KAK1753467.1"/>
    </source>
</evidence>
<evidence type="ECO:0000313" key="2">
    <source>
        <dbReference type="Proteomes" id="UP001239445"/>
    </source>
</evidence>
<gene>
    <name evidence="1" type="ORF">QBC47DRAFT_44076</name>
</gene>
<comment type="caution">
    <text evidence="1">The sequence shown here is derived from an EMBL/GenBank/DDBJ whole genome shotgun (WGS) entry which is preliminary data.</text>
</comment>
<name>A0AAJ0B8J9_9PEZI</name>
<sequence>MTPVWASKYRENRNPGNFFSSRNGHLPATFPDIALLGKRISKSDFWYAKFILAKEFSPTGRPSSGTPLTHALTIFQHYLLTQFPRSHQHIQCRVNMEMMLPETLADAEPGILRSRSWGISMAGIEPPKAGSLGSPRSSGIGRGWRRAGFSADAAATSIFPGWSWSRQRAAKKIHDLPIKDLHHHGRILGHCYDIDNPTTGRELWPETCAAPLGG</sequence>